<dbReference type="HOGENOM" id="CLU_2985946_0_0_14"/>
<dbReference type="KEGG" id="acl:ACL_0856"/>
<name>A9NGJ0_ACHLI</name>
<reference evidence="1 2" key="1">
    <citation type="journal article" date="2011" name="J. Bacteriol.">
        <title>Complete genome and proteome of Acholeplasma laidlawii.</title>
        <authorList>
            <person name="Lazarev V.N."/>
            <person name="Levitskii S.A."/>
            <person name="Basovskii Y.I."/>
            <person name="Chukin M.M."/>
            <person name="Akopian T.A."/>
            <person name="Vereshchagin V.V."/>
            <person name="Kostrjukova E.S."/>
            <person name="Kovaleva G.Y."/>
            <person name="Kazanov M.D."/>
            <person name="Malko D.B."/>
            <person name="Vitreschak A.G."/>
            <person name="Sernova N.V."/>
            <person name="Gelfand M.S."/>
            <person name="Demina I.A."/>
            <person name="Serebryakova M.V."/>
            <person name="Galyamina M.A."/>
            <person name="Vtyurin N.N."/>
            <person name="Rogov S.I."/>
            <person name="Alexeev D.G."/>
            <person name="Ladygina V.G."/>
            <person name="Govorun V.M."/>
        </authorList>
    </citation>
    <scope>NUCLEOTIDE SEQUENCE [LARGE SCALE GENOMIC DNA]</scope>
    <source>
        <strain evidence="1 2">PG-8A</strain>
    </source>
</reference>
<dbReference type="AlphaFoldDB" id="A9NGJ0"/>
<dbReference type="EMBL" id="CP000896">
    <property type="protein sequence ID" value="ABX81470.1"/>
    <property type="molecule type" value="Genomic_DNA"/>
</dbReference>
<dbReference type="RefSeq" id="WP_012242801.1">
    <property type="nucleotide sequence ID" value="NC_010163.1"/>
</dbReference>
<dbReference type="GeneID" id="43499680"/>
<gene>
    <name evidence="1" type="ordered locus">ACL_0856</name>
</gene>
<evidence type="ECO:0000313" key="1">
    <source>
        <dbReference type="EMBL" id="ABX81470.1"/>
    </source>
</evidence>
<keyword evidence="2" id="KW-1185">Reference proteome</keyword>
<dbReference type="Proteomes" id="UP000008558">
    <property type="component" value="Chromosome"/>
</dbReference>
<sequence>MKKLLLVIVLFLVAVVFVSNMSASVVNDHPERAQSSKLGFEDFGNTDLAPIAGVVHP</sequence>
<organism evidence="1 2">
    <name type="scientific">Acholeplasma laidlawii (strain PG-8A)</name>
    <dbReference type="NCBI Taxonomy" id="441768"/>
    <lineage>
        <taxon>Bacteria</taxon>
        <taxon>Bacillati</taxon>
        <taxon>Mycoplasmatota</taxon>
        <taxon>Mollicutes</taxon>
        <taxon>Acholeplasmatales</taxon>
        <taxon>Acholeplasmataceae</taxon>
        <taxon>Acholeplasma</taxon>
    </lineage>
</organism>
<evidence type="ECO:0000313" key="2">
    <source>
        <dbReference type="Proteomes" id="UP000008558"/>
    </source>
</evidence>
<proteinExistence type="predicted"/>
<dbReference type="STRING" id="441768.ACL_0856"/>
<accession>A9NGJ0</accession>
<protein>
    <submittedName>
        <fullName evidence="1">Uncharacterized protein</fullName>
    </submittedName>
</protein>